<accession>A0A3N4HIB2</accession>
<evidence type="ECO:0000313" key="1">
    <source>
        <dbReference type="EMBL" id="RPA73685.1"/>
    </source>
</evidence>
<keyword evidence="2" id="KW-1185">Reference proteome</keyword>
<gene>
    <name evidence="1" type="ORF">BJ508DRAFT_313555</name>
</gene>
<dbReference type="AlphaFoldDB" id="A0A3N4HIB2"/>
<reference evidence="1 2" key="1">
    <citation type="journal article" date="2018" name="Nat. Ecol. Evol.">
        <title>Pezizomycetes genomes reveal the molecular basis of ectomycorrhizal truffle lifestyle.</title>
        <authorList>
            <person name="Murat C."/>
            <person name="Payen T."/>
            <person name="Noel B."/>
            <person name="Kuo A."/>
            <person name="Morin E."/>
            <person name="Chen J."/>
            <person name="Kohler A."/>
            <person name="Krizsan K."/>
            <person name="Balestrini R."/>
            <person name="Da Silva C."/>
            <person name="Montanini B."/>
            <person name="Hainaut M."/>
            <person name="Levati E."/>
            <person name="Barry K.W."/>
            <person name="Belfiori B."/>
            <person name="Cichocki N."/>
            <person name="Clum A."/>
            <person name="Dockter R.B."/>
            <person name="Fauchery L."/>
            <person name="Guy J."/>
            <person name="Iotti M."/>
            <person name="Le Tacon F."/>
            <person name="Lindquist E.A."/>
            <person name="Lipzen A."/>
            <person name="Malagnac F."/>
            <person name="Mello A."/>
            <person name="Molinier V."/>
            <person name="Miyauchi S."/>
            <person name="Poulain J."/>
            <person name="Riccioni C."/>
            <person name="Rubini A."/>
            <person name="Sitrit Y."/>
            <person name="Splivallo R."/>
            <person name="Traeger S."/>
            <person name="Wang M."/>
            <person name="Zifcakova L."/>
            <person name="Wipf D."/>
            <person name="Zambonelli A."/>
            <person name="Paolocci F."/>
            <person name="Nowrousian M."/>
            <person name="Ottonello S."/>
            <person name="Baldrian P."/>
            <person name="Spatafora J.W."/>
            <person name="Henrissat B."/>
            <person name="Nagy L.G."/>
            <person name="Aury J.M."/>
            <person name="Wincker P."/>
            <person name="Grigoriev I.V."/>
            <person name="Bonfante P."/>
            <person name="Martin F.M."/>
        </authorList>
    </citation>
    <scope>NUCLEOTIDE SEQUENCE [LARGE SCALE GENOMIC DNA]</scope>
    <source>
        <strain evidence="1 2">RN42</strain>
    </source>
</reference>
<evidence type="ECO:0000313" key="2">
    <source>
        <dbReference type="Proteomes" id="UP000275078"/>
    </source>
</evidence>
<dbReference type="Proteomes" id="UP000275078">
    <property type="component" value="Unassembled WGS sequence"/>
</dbReference>
<sequence>MSLTANTNGYVIPPSPSVKPRPPAINPAAIHVSTTISSRNASVELEFQRMEGKRQFLRRRFALYDQRRSSTLIYFFNFISSRGFKLFHVVEPTPVPSFICMSTLPRTPDSHVILKQDLVYYEKMLGFMRMRMRRVEEAITKLEENIVPMPLFAQSYLEISFGRQRLKYPWQPTEEMDVIALAVDMVELYPKKIVVGAKIMLNRSGMF</sequence>
<dbReference type="EMBL" id="ML119813">
    <property type="protein sequence ID" value="RPA73685.1"/>
    <property type="molecule type" value="Genomic_DNA"/>
</dbReference>
<proteinExistence type="predicted"/>
<name>A0A3N4HIB2_ASCIM</name>
<organism evidence="1 2">
    <name type="scientific">Ascobolus immersus RN42</name>
    <dbReference type="NCBI Taxonomy" id="1160509"/>
    <lineage>
        <taxon>Eukaryota</taxon>
        <taxon>Fungi</taxon>
        <taxon>Dikarya</taxon>
        <taxon>Ascomycota</taxon>
        <taxon>Pezizomycotina</taxon>
        <taxon>Pezizomycetes</taxon>
        <taxon>Pezizales</taxon>
        <taxon>Ascobolaceae</taxon>
        <taxon>Ascobolus</taxon>
    </lineage>
</organism>
<protein>
    <submittedName>
        <fullName evidence="1">Uncharacterized protein</fullName>
    </submittedName>
</protein>